<feature type="domain" description="RRM" evidence="2">
    <location>
        <begin position="1"/>
        <end position="73"/>
    </location>
</feature>
<sequence length="82" mass="9540">MRLYVENLPEALDERELYCLFIVFGGITEVTICRDKNGKSLGSAYVDMPEMEQGKNAVRALNEINFMNHFLRVWEIDHGFLQ</sequence>
<dbReference type="SUPFAM" id="SSF54928">
    <property type="entry name" value="RNA-binding domain, RBD"/>
    <property type="match status" value="1"/>
</dbReference>
<dbReference type="PROSITE" id="PS50102">
    <property type="entry name" value="RRM"/>
    <property type="match status" value="1"/>
</dbReference>
<dbReference type="PANTHER" id="PTHR45880">
    <property type="entry name" value="RNA-BINDING MOTIF PROTEIN, X-LINKED 2"/>
    <property type="match status" value="1"/>
</dbReference>
<dbReference type="InterPro" id="IPR012677">
    <property type="entry name" value="Nucleotide-bd_a/b_plait_sf"/>
</dbReference>
<organism evidence="3 4">
    <name type="scientific">Rurimicrobium arvi</name>
    <dbReference type="NCBI Taxonomy" id="2049916"/>
    <lineage>
        <taxon>Bacteria</taxon>
        <taxon>Pseudomonadati</taxon>
        <taxon>Bacteroidota</taxon>
        <taxon>Chitinophagia</taxon>
        <taxon>Chitinophagales</taxon>
        <taxon>Chitinophagaceae</taxon>
        <taxon>Rurimicrobium</taxon>
    </lineage>
</organism>
<evidence type="ECO:0000259" key="2">
    <source>
        <dbReference type="PROSITE" id="PS50102"/>
    </source>
</evidence>
<evidence type="ECO:0000313" key="3">
    <source>
        <dbReference type="EMBL" id="GAA4456842.1"/>
    </source>
</evidence>
<proteinExistence type="predicted"/>
<evidence type="ECO:0000313" key="4">
    <source>
        <dbReference type="Proteomes" id="UP001501410"/>
    </source>
</evidence>
<keyword evidence="1" id="KW-0694">RNA-binding</keyword>
<gene>
    <name evidence="3" type="ORF">GCM10023092_22710</name>
</gene>
<dbReference type="InterPro" id="IPR035979">
    <property type="entry name" value="RBD_domain_sf"/>
</dbReference>
<protein>
    <recommendedName>
        <fullName evidence="2">RRM domain-containing protein</fullName>
    </recommendedName>
</protein>
<dbReference type="InterPro" id="IPR051847">
    <property type="entry name" value="RNA_proc/Spliceosome_comp"/>
</dbReference>
<dbReference type="RefSeq" id="WP_425568039.1">
    <property type="nucleotide sequence ID" value="NZ_BAABEZ010000022.1"/>
</dbReference>
<dbReference type="CDD" id="cd00590">
    <property type="entry name" value="RRM_SF"/>
    <property type="match status" value="1"/>
</dbReference>
<dbReference type="Gene3D" id="3.30.70.330">
    <property type="match status" value="1"/>
</dbReference>
<dbReference type="EMBL" id="BAABEZ010000022">
    <property type="protein sequence ID" value="GAA4456842.1"/>
    <property type="molecule type" value="Genomic_DNA"/>
</dbReference>
<keyword evidence="4" id="KW-1185">Reference proteome</keyword>
<dbReference type="InterPro" id="IPR000504">
    <property type="entry name" value="RRM_dom"/>
</dbReference>
<dbReference type="Pfam" id="PF00076">
    <property type="entry name" value="RRM_1"/>
    <property type="match status" value="1"/>
</dbReference>
<dbReference type="PANTHER" id="PTHR45880:SF1">
    <property type="entry name" value="RNA-BINDING MOTIF PROTEIN, X-LINKED 2"/>
    <property type="match status" value="1"/>
</dbReference>
<reference evidence="4" key="1">
    <citation type="journal article" date="2019" name="Int. J. Syst. Evol. Microbiol.">
        <title>The Global Catalogue of Microorganisms (GCM) 10K type strain sequencing project: providing services to taxonomists for standard genome sequencing and annotation.</title>
        <authorList>
            <consortium name="The Broad Institute Genomics Platform"/>
            <consortium name="The Broad Institute Genome Sequencing Center for Infectious Disease"/>
            <person name="Wu L."/>
            <person name="Ma J."/>
        </authorList>
    </citation>
    <scope>NUCLEOTIDE SEQUENCE [LARGE SCALE GENOMIC DNA]</scope>
    <source>
        <strain evidence="4">JCM 31921</strain>
    </source>
</reference>
<dbReference type="SMART" id="SM00360">
    <property type="entry name" value="RRM"/>
    <property type="match status" value="1"/>
</dbReference>
<comment type="caution">
    <text evidence="3">The sequence shown here is derived from an EMBL/GenBank/DDBJ whole genome shotgun (WGS) entry which is preliminary data.</text>
</comment>
<evidence type="ECO:0000256" key="1">
    <source>
        <dbReference type="ARBA" id="ARBA00022884"/>
    </source>
</evidence>
<accession>A0ABP8MYF7</accession>
<dbReference type="Proteomes" id="UP001501410">
    <property type="component" value="Unassembled WGS sequence"/>
</dbReference>
<name>A0ABP8MYF7_9BACT</name>